<dbReference type="AlphaFoldDB" id="A0A4P1RL82"/>
<accession>A0A4P1RL82</accession>
<evidence type="ECO:0000313" key="4">
    <source>
        <dbReference type="Proteomes" id="UP000188354"/>
    </source>
</evidence>
<dbReference type="InterPro" id="IPR021410">
    <property type="entry name" value="FAF"/>
</dbReference>
<evidence type="ECO:0000259" key="2">
    <source>
        <dbReference type="Pfam" id="PF11250"/>
    </source>
</evidence>
<dbReference type="EMBL" id="CM007364">
    <property type="protein sequence ID" value="OIW12829.1"/>
    <property type="molecule type" value="Genomic_DNA"/>
</dbReference>
<dbReference type="Gramene" id="OIW12829">
    <property type="protein sequence ID" value="OIW12829"/>
    <property type="gene ID" value="TanjilG_24762"/>
</dbReference>
<organism evidence="3 4">
    <name type="scientific">Lupinus angustifolius</name>
    <name type="common">Narrow-leaved blue lupine</name>
    <dbReference type="NCBI Taxonomy" id="3871"/>
    <lineage>
        <taxon>Eukaryota</taxon>
        <taxon>Viridiplantae</taxon>
        <taxon>Streptophyta</taxon>
        <taxon>Embryophyta</taxon>
        <taxon>Tracheophyta</taxon>
        <taxon>Spermatophyta</taxon>
        <taxon>Magnoliopsida</taxon>
        <taxon>eudicotyledons</taxon>
        <taxon>Gunneridae</taxon>
        <taxon>Pentapetalae</taxon>
        <taxon>rosids</taxon>
        <taxon>fabids</taxon>
        <taxon>Fabales</taxon>
        <taxon>Fabaceae</taxon>
        <taxon>Papilionoideae</taxon>
        <taxon>50 kb inversion clade</taxon>
        <taxon>genistoids sensu lato</taxon>
        <taxon>core genistoids</taxon>
        <taxon>Genisteae</taxon>
        <taxon>Lupinus</taxon>
    </lineage>
</organism>
<dbReference type="PANTHER" id="PTHR33155">
    <property type="entry name" value="FANTASTIC FOUR-LIKE PROTEIN (DUF3049)"/>
    <property type="match status" value="1"/>
</dbReference>
<reference evidence="3 4" key="1">
    <citation type="journal article" date="2017" name="Plant Biotechnol. J.">
        <title>A comprehensive draft genome sequence for lupin (Lupinus angustifolius), an emerging health food: insights into plant-microbe interactions and legume evolution.</title>
        <authorList>
            <person name="Hane J.K."/>
            <person name="Ming Y."/>
            <person name="Kamphuis L.G."/>
            <person name="Nelson M.N."/>
            <person name="Garg G."/>
            <person name="Atkins C.A."/>
            <person name="Bayer P.E."/>
            <person name="Bravo A."/>
            <person name="Bringans S."/>
            <person name="Cannon S."/>
            <person name="Edwards D."/>
            <person name="Foley R."/>
            <person name="Gao L.L."/>
            <person name="Harrison M.J."/>
            <person name="Huang W."/>
            <person name="Hurgobin B."/>
            <person name="Li S."/>
            <person name="Liu C.W."/>
            <person name="McGrath A."/>
            <person name="Morahan G."/>
            <person name="Murray J."/>
            <person name="Weller J."/>
            <person name="Jian J."/>
            <person name="Singh K.B."/>
        </authorList>
    </citation>
    <scope>NUCLEOTIDE SEQUENCE [LARGE SCALE GENOMIC DNA]</scope>
    <source>
        <strain evidence="4">cv. Tanjil</strain>
        <tissue evidence="3">Whole plant</tissue>
    </source>
</reference>
<dbReference type="Proteomes" id="UP000188354">
    <property type="component" value="Chromosome LG04"/>
</dbReference>
<sequence>MSAIVCHGLQSHIESQIVESRTLRLRLPSSKPFPTHSQQPFDLAFKPCLWDSNIKTNNHEESKNNNKIETQTALSSNPNNTSSWSFLETLSNVSTNEISPQYVHPQHNRSSLILSPRSLELCTENLGSESGSDIVENEIDMDINMNMNMNMVSLSDMNTREQRQPCKVLAAKKGKTMNFPPPLTTITGSESLRVMPHREDGRLVIEVTKAPPMFVSSFHAERSHGRLRLHLLNNHIPCFDPEDDEEEEEEKDVDYDFDEEFENEMNGHIECVEEGVEEVDDDDDDVTCESSMLVENSVGLDPIIVSGFSEEFENGVNGQRRDAEKGEEEVHVDDGYECDMRMEKYERLRRCKEGGEHENIEFMLNWGEPRWVVTS</sequence>
<evidence type="ECO:0000256" key="1">
    <source>
        <dbReference type="ARBA" id="ARBA00008690"/>
    </source>
</evidence>
<evidence type="ECO:0000313" key="3">
    <source>
        <dbReference type="EMBL" id="OIW12829.1"/>
    </source>
</evidence>
<dbReference type="OrthoDB" id="1916983at2759"/>
<feature type="domain" description="FAF" evidence="2">
    <location>
        <begin position="178"/>
        <end position="231"/>
    </location>
</feature>
<dbReference type="Pfam" id="PF11250">
    <property type="entry name" value="FAF"/>
    <property type="match status" value="1"/>
</dbReference>
<protein>
    <recommendedName>
        <fullName evidence="2">FAF domain-containing protein</fullName>
    </recommendedName>
</protein>
<dbReference type="STRING" id="3871.A0A4P1RL82"/>
<name>A0A4P1RL82_LUPAN</name>
<dbReference type="InterPro" id="IPR046431">
    <property type="entry name" value="FAF_dom"/>
</dbReference>
<comment type="similarity">
    <text evidence="1">Belongs to the fantastic four family.</text>
</comment>
<keyword evidence="4" id="KW-1185">Reference proteome</keyword>
<dbReference type="PANTHER" id="PTHR33155:SF53">
    <property type="entry name" value="FANTASTIC FOUR-LIKE PROTEIN"/>
    <property type="match status" value="1"/>
</dbReference>
<dbReference type="KEGG" id="lang:109346454"/>
<proteinExistence type="inferred from homology"/>
<gene>
    <name evidence="3" type="ORF">TanjilG_24762</name>
</gene>